<dbReference type="Proteomes" id="UP000436088">
    <property type="component" value="Unassembled WGS sequence"/>
</dbReference>
<sequence>MDDILCATSDGVPWCMLFADDIVLVAETKTELNSRLATWKSALEEKGQKINIEKTEYLCSNFSGNQNDEDVEVCIEGYVLTSKDCFKYLKSKIHKDGESECWAIKKDHVRRMEDAEMRMLRWACGRTLWDMTPNSAIRMSLGVVPVSEKLRERRLQWFGHVLRRQPSDAVRRVESITVDGARRRGRPRLKWEYCLRSDLNDLALTEDIPLIGKYEDLRPSCAIADGTNAMKRHTDCCKKVPFNLEETQTMLDFESRTKCNVDGSIETVSILKLRRFDQEKIREALAKMVIVDELPFSFVERESLGLKRILTVTVDNASSNDLVIKYLKQIVSLWDGSVLDAQFLHMRCAAHILNLVVNDGLKDVNDSATEVRATVKYVRWNSTYCMLKSALVFRKTAKNTKTKCIPYTKELRKVGGLPDDEDLEKVTIFLHFLEFMRHKLRYVEWIVCRSYDPRNSFDLCQQIKNTLTSLFDLYASSKPSALEIKSCSMKSSGQGVKGIRKLKGKKLRKDFVNEVYANNELSYSFEKARDVLAILVSTVASESAFSTEGLVLDFFRTSLTLSLLVLERPWMSTAE</sequence>
<evidence type="ECO:0000313" key="3">
    <source>
        <dbReference type="Proteomes" id="UP000436088"/>
    </source>
</evidence>
<dbReference type="InterPro" id="IPR052035">
    <property type="entry name" value="ZnF_BED_domain_contain"/>
</dbReference>
<protein>
    <recommendedName>
        <fullName evidence="1">Reverse transcriptase domain-containing protein</fullName>
    </recommendedName>
</protein>
<evidence type="ECO:0000259" key="1">
    <source>
        <dbReference type="PROSITE" id="PS50878"/>
    </source>
</evidence>
<reference evidence="2" key="1">
    <citation type="submission" date="2019-09" db="EMBL/GenBank/DDBJ databases">
        <title>Draft genome information of white flower Hibiscus syriacus.</title>
        <authorList>
            <person name="Kim Y.-M."/>
        </authorList>
    </citation>
    <scope>NUCLEOTIDE SEQUENCE [LARGE SCALE GENOMIC DNA]</scope>
    <source>
        <strain evidence="2">YM2019G1</strain>
    </source>
</reference>
<dbReference type="PROSITE" id="PS50878">
    <property type="entry name" value="RT_POL"/>
    <property type="match status" value="1"/>
</dbReference>
<dbReference type="InterPro" id="IPR008906">
    <property type="entry name" value="HATC_C_dom"/>
</dbReference>
<gene>
    <name evidence="2" type="ORF">F3Y22_tig00111358pilonHSYRG00037</name>
</gene>
<accession>A0A6A2YNI7</accession>
<dbReference type="SUPFAM" id="SSF53098">
    <property type="entry name" value="Ribonuclease H-like"/>
    <property type="match status" value="1"/>
</dbReference>
<name>A0A6A2YNI7_HIBSY</name>
<comment type="caution">
    <text evidence="2">The sequence shown here is derived from an EMBL/GenBank/DDBJ whole genome shotgun (WGS) entry which is preliminary data.</text>
</comment>
<dbReference type="PANTHER" id="PTHR46481">
    <property type="entry name" value="ZINC FINGER BED DOMAIN-CONTAINING PROTEIN 4"/>
    <property type="match status" value="1"/>
</dbReference>
<dbReference type="AlphaFoldDB" id="A0A6A2YNI7"/>
<feature type="domain" description="Reverse transcriptase" evidence="1">
    <location>
        <begin position="1"/>
        <end position="80"/>
    </location>
</feature>
<dbReference type="GO" id="GO:0046983">
    <property type="term" value="F:protein dimerization activity"/>
    <property type="evidence" value="ECO:0007669"/>
    <property type="project" value="InterPro"/>
</dbReference>
<evidence type="ECO:0000313" key="2">
    <source>
        <dbReference type="EMBL" id="KAE8680930.1"/>
    </source>
</evidence>
<proteinExistence type="predicted"/>
<dbReference type="Pfam" id="PF05699">
    <property type="entry name" value="Dimer_Tnp_hAT"/>
    <property type="match status" value="1"/>
</dbReference>
<dbReference type="PANTHER" id="PTHR46481:SF8">
    <property type="entry name" value="ZINC FINGER BED DOMAIN-CONTAINING PROTEIN RICESLEEPER 1-LIKE"/>
    <property type="match status" value="1"/>
</dbReference>
<dbReference type="InterPro" id="IPR000477">
    <property type="entry name" value="RT_dom"/>
</dbReference>
<organism evidence="2 3">
    <name type="scientific">Hibiscus syriacus</name>
    <name type="common">Rose of Sharon</name>
    <dbReference type="NCBI Taxonomy" id="106335"/>
    <lineage>
        <taxon>Eukaryota</taxon>
        <taxon>Viridiplantae</taxon>
        <taxon>Streptophyta</taxon>
        <taxon>Embryophyta</taxon>
        <taxon>Tracheophyta</taxon>
        <taxon>Spermatophyta</taxon>
        <taxon>Magnoliopsida</taxon>
        <taxon>eudicotyledons</taxon>
        <taxon>Gunneridae</taxon>
        <taxon>Pentapetalae</taxon>
        <taxon>rosids</taxon>
        <taxon>malvids</taxon>
        <taxon>Malvales</taxon>
        <taxon>Malvaceae</taxon>
        <taxon>Malvoideae</taxon>
        <taxon>Hibiscus</taxon>
    </lineage>
</organism>
<keyword evidence="3" id="KW-1185">Reference proteome</keyword>
<dbReference type="EMBL" id="VEPZ02001319">
    <property type="protein sequence ID" value="KAE8680930.1"/>
    <property type="molecule type" value="Genomic_DNA"/>
</dbReference>
<dbReference type="InterPro" id="IPR012337">
    <property type="entry name" value="RNaseH-like_sf"/>
</dbReference>